<dbReference type="PANTHER" id="PTHR42995">
    <property type="entry name" value="ACETYL-COENZYME A CARBOXYLASE CARBOXYL TRANSFERASE SUBUNIT BETA, CHLOROPLASTIC"/>
    <property type="match status" value="1"/>
</dbReference>
<dbReference type="GO" id="GO:0005524">
    <property type="term" value="F:ATP binding"/>
    <property type="evidence" value="ECO:0007669"/>
    <property type="project" value="UniProtKB-KW"/>
</dbReference>
<dbReference type="PRINTS" id="PR01070">
    <property type="entry name" value="ACCCTRFRASEB"/>
</dbReference>
<keyword evidence="4" id="KW-0547">Nucleotide-binding</keyword>
<comment type="pathway">
    <text evidence="4">Lipid metabolism; malonyl-CoA biosynthesis; malonyl-CoA from acetyl-CoA: step 1/1.</text>
</comment>
<dbReference type="HOGENOM" id="CLU_015486_1_1_12"/>
<dbReference type="RefSeq" id="WP_013313648.1">
    <property type="nucleotide sequence ID" value="NC_014484.1"/>
</dbReference>
<keyword evidence="4" id="KW-0444">Lipid biosynthesis</keyword>
<keyword evidence="4" id="KW-0963">Cytoplasm</keyword>
<keyword evidence="6" id="KW-0436">Ligase</keyword>
<evidence type="ECO:0000256" key="4">
    <source>
        <dbReference type="HAMAP-Rule" id="MF_01395"/>
    </source>
</evidence>
<comment type="function">
    <text evidence="4">Component of the acetyl coenzyme A carboxylase (ACC) complex. Biotin carboxylase (BC) catalyzes the carboxylation of biotin on its carrier protein (BCCP) and then the CO(2) group is transferred by the transcarboxylase to acetyl-CoA to form malonyl-CoA.</text>
</comment>
<name>E0RS20_WINT6</name>
<dbReference type="GO" id="GO:0006633">
    <property type="term" value="P:fatty acid biosynthetic process"/>
    <property type="evidence" value="ECO:0007669"/>
    <property type="project" value="UniProtKB-KW"/>
</dbReference>
<comment type="similarity">
    <text evidence="4">Belongs to the AccD/PCCB family.</text>
</comment>
<dbReference type="GO" id="GO:2001295">
    <property type="term" value="P:malonyl-CoA biosynthetic process"/>
    <property type="evidence" value="ECO:0007669"/>
    <property type="project" value="UniProtKB-UniRule"/>
</dbReference>
<evidence type="ECO:0000259" key="5">
    <source>
        <dbReference type="PROSITE" id="PS50980"/>
    </source>
</evidence>
<dbReference type="Pfam" id="PF01039">
    <property type="entry name" value="Carboxyl_trans"/>
    <property type="match status" value="1"/>
</dbReference>
<feature type="binding site" evidence="4">
    <location>
        <position position="59"/>
    </location>
    <ligand>
        <name>Zn(2+)</name>
        <dbReference type="ChEBI" id="CHEBI:29105"/>
    </ligand>
</feature>
<feature type="binding site" evidence="4">
    <location>
        <position position="43"/>
    </location>
    <ligand>
        <name>Zn(2+)</name>
        <dbReference type="ChEBI" id="CHEBI:29105"/>
    </ligand>
</feature>
<comment type="subunit">
    <text evidence="4">Acetyl-CoA carboxylase is a heterohexamer composed of biotin carboxyl carrier protein (AccB), biotin carboxylase (AccC) and two subunits each of ACCase subunit alpha (AccA) and ACCase subunit beta (AccD).</text>
</comment>
<dbReference type="PaxDb" id="665571-STHERM_c08580"/>
<reference evidence="6 7" key="2">
    <citation type="journal article" date="2010" name="J. Bacteriol.">
        <title>Genome sequence of the polysaccharide-degrading, thermophilic anaerobe Spirochaeta thermophila DSM 6192.</title>
        <authorList>
            <person name="Angelov A."/>
            <person name="Liebl S."/>
            <person name="Ballschmiter M."/>
            <person name="Bomeke M."/>
            <person name="Lehmann R."/>
            <person name="Liesegang H."/>
            <person name="Daniel R."/>
            <person name="Liebl W."/>
        </authorList>
    </citation>
    <scope>NUCLEOTIDE SEQUENCE [LARGE SCALE GENOMIC DNA]</scope>
    <source>
        <strain evidence="7">ATCC 49972 / DSM 6192 / RI 19.B1</strain>
    </source>
</reference>
<dbReference type="Proteomes" id="UP000001296">
    <property type="component" value="Chromosome"/>
</dbReference>
<organism evidence="6 7">
    <name type="scientific">Winmispira thermophila (strain ATCC 49972 / DSM 6192 / RI 19.B1)</name>
    <name type="common">Spirochaeta thermophila</name>
    <dbReference type="NCBI Taxonomy" id="665571"/>
    <lineage>
        <taxon>Bacteria</taxon>
        <taxon>Pseudomonadati</taxon>
        <taxon>Spirochaetota</taxon>
        <taxon>Spirochaetia</taxon>
        <taxon>Winmispirales</taxon>
        <taxon>Winmispiraceae</taxon>
        <taxon>Winmispira</taxon>
    </lineage>
</organism>
<keyword evidence="1 4" id="KW-0808">Transferase</keyword>
<dbReference type="SUPFAM" id="SSF52096">
    <property type="entry name" value="ClpP/crotonase"/>
    <property type="match status" value="1"/>
</dbReference>
<comment type="catalytic activity">
    <reaction evidence="4">
        <text>N(6)-carboxybiotinyl-L-lysyl-[protein] + acetyl-CoA = N(6)-biotinyl-L-lysyl-[protein] + malonyl-CoA</text>
        <dbReference type="Rhea" id="RHEA:54728"/>
        <dbReference type="Rhea" id="RHEA-COMP:10505"/>
        <dbReference type="Rhea" id="RHEA-COMP:10506"/>
        <dbReference type="ChEBI" id="CHEBI:57288"/>
        <dbReference type="ChEBI" id="CHEBI:57384"/>
        <dbReference type="ChEBI" id="CHEBI:83144"/>
        <dbReference type="ChEBI" id="CHEBI:83145"/>
        <dbReference type="EC" id="2.1.3.15"/>
    </reaction>
</comment>
<feature type="domain" description="CoA carboxyltransferase N-terminal" evidence="5">
    <location>
        <begin position="36"/>
        <end position="300"/>
    </location>
</feature>
<proteinExistence type="inferred from homology"/>
<dbReference type="UniPathway" id="UPA00655">
    <property type="reaction ID" value="UER00711"/>
</dbReference>
<keyword evidence="4" id="KW-0443">Lipid metabolism</keyword>
<protein>
    <recommendedName>
        <fullName evidence="4">Acetyl-coenzyme A carboxylase carboxyl transferase subunit beta</fullName>
        <shortName evidence="4">ACCase subunit beta</shortName>
        <shortName evidence="4">Acetyl-CoA carboxylase carboxyltransferase subunit beta</shortName>
        <ecNumber evidence="4">2.1.3.15</ecNumber>
    </recommendedName>
</protein>
<accession>E0RS20</accession>
<comment type="subcellular location">
    <subcellularLocation>
        <location evidence="4">Cytoplasm</location>
    </subcellularLocation>
</comment>
<gene>
    <name evidence="4" type="primary">accD</name>
    <name evidence="6" type="ordered locus">STHERM_c08580</name>
</gene>
<feature type="binding site" evidence="4">
    <location>
        <position position="40"/>
    </location>
    <ligand>
        <name>Zn(2+)</name>
        <dbReference type="ChEBI" id="CHEBI:29105"/>
    </ligand>
</feature>
<dbReference type="InterPro" id="IPR029045">
    <property type="entry name" value="ClpP/crotonase-like_dom_sf"/>
</dbReference>
<reference key="1">
    <citation type="submission" date="2009-08" db="EMBL/GenBank/DDBJ databases">
        <title>The genome sequence of Spirochaeta thermophila DSM6192.</title>
        <authorList>
            <person name="Angelov A."/>
            <person name="Mientus M."/>
            <person name="Wittenberg S."/>
            <person name="Lehmann R."/>
            <person name="Liesegang H."/>
            <person name="Daniel R."/>
            <person name="Liebl W."/>
        </authorList>
    </citation>
    <scope>NUCLEOTIDE SEQUENCE</scope>
    <source>
        <strain>DSM 6192</strain>
    </source>
</reference>
<dbReference type="eggNOG" id="COG0777">
    <property type="taxonomic scope" value="Bacteria"/>
</dbReference>
<feature type="zinc finger region" description="C4-type" evidence="4">
    <location>
        <begin position="40"/>
        <end position="62"/>
    </location>
</feature>
<keyword evidence="3 4" id="KW-0275">Fatty acid biosynthesis</keyword>
<dbReference type="InterPro" id="IPR011762">
    <property type="entry name" value="COA_CT_N"/>
</dbReference>
<dbReference type="GO" id="GO:0008270">
    <property type="term" value="F:zinc ion binding"/>
    <property type="evidence" value="ECO:0007669"/>
    <property type="project" value="UniProtKB-UniRule"/>
</dbReference>
<evidence type="ECO:0000313" key="6">
    <source>
        <dbReference type="EMBL" id="ADN01807.1"/>
    </source>
</evidence>
<dbReference type="NCBIfam" id="TIGR00515">
    <property type="entry name" value="accD"/>
    <property type="match status" value="1"/>
</dbReference>
<keyword evidence="4" id="KW-0067">ATP-binding</keyword>
<feature type="binding site" evidence="4">
    <location>
        <position position="62"/>
    </location>
    <ligand>
        <name>Zn(2+)</name>
        <dbReference type="ChEBI" id="CHEBI:29105"/>
    </ligand>
</feature>
<keyword evidence="2 4" id="KW-0276">Fatty acid metabolism</keyword>
<sequence>MKLGDVFRKVFGGVGAPQRPGLKPVLGLDPRRFVEKKHQCPVCQTHVDSWDLKEHLYVCPSCDYHFRLDAWERIELLVDEGSFEEYDADLRSDDPLGFPDYREKLQSAMAKTGLNEAVVNGKGAVEGRELLLSVMSFFFIGGSMGSVVGEKVMRAMLRAIDMRLPLLICTASGGARMQEGIFSLMQMAKTSHAAALMEKERIPLFILLTDPTTGGVTASFAMLGDVILAEPGALIGFAGPRVIEGTIRQKLPEGFQRAAFQQEKGFVDAVVHRRDLRKTLTFLMDTHRIPQRGWLGTRGA</sequence>
<dbReference type="PROSITE" id="PS50980">
    <property type="entry name" value="COA_CT_NTER"/>
    <property type="match status" value="1"/>
</dbReference>
<dbReference type="GO" id="GO:0009317">
    <property type="term" value="C:acetyl-CoA carboxylase complex"/>
    <property type="evidence" value="ECO:0007669"/>
    <property type="project" value="InterPro"/>
</dbReference>
<dbReference type="KEGG" id="sta:STHERM_c08580"/>
<comment type="cofactor">
    <cofactor evidence="4">
        <name>Zn(2+)</name>
        <dbReference type="ChEBI" id="CHEBI:29105"/>
    </cofactor>
    <text evidence="4">Binds 1 zinc ion per subunit.</text>
</comment>
<dbReference type="GO" id="GO:0016743">
    <property type="term" value="F:carboxyl- or carbamoyltransferase activity"/>
    <property type="evidence" value="ECO:0007669"/>
    <property type="project" value="UniProtKB-UniRule"/>
</dbReference>
<dbReference type="AlphaFoldDB" id="E0RS20"/>
<evidence type="ECO:0000256" key="2">
    <source>
        <dbReference type="ARBA" id="ARBA00022832"/>
    </source>
</evidence>
<dbReference type="InterPro" id="IPR034733">
    <property type="entry name" value="AcCoA_carboxyl_beta"/>
</dbReference>
<keyword evidence="4" id="KW-0862">Zinc</keyword>
<dbReference type="EC" id="2.1.3.15" evidence="4"/>
<keyword evidence="4" id="KW-0479">Metal-binding</keyword>
<dbReference type="EMBL" id="CP001698">
    <property type="protein sequence ID" value="ADN01807.1"/>
    <property type="molecule type" value="Genomic_DNA"/>
</dbReference>
<dbReference type="InterPro" id="IPR000438">
    <property type="entry name" value="Acetyl_CoA_COase_Trfase_b_su"/>
</dbReference>
<dbReference type="Gene3D" id="3.90.226.10">
    <property type="entry name" value="2-enoyl-CoA Hydratase, Chain A, domain 1"/>
    <property type="match status" value="1"/>
</dbReference>
<dbReference type="PANTHER" id="PTHR42995:SF5">
    <property type="entry name" value="ACETYL-COENZYME A CARBOXYLASE CARBOXYL TRANSFERASE SUBUNIT BETA, CHLOROPLASTIC"/>
    <property type="match status" value="1"/>
</dbReference>
<keyword evidence="4" id="KW-0863">Zinc-finger</keyword>
<dbReference type="HAMAP" id="MF_01395">
    <property type="entry name" value="AcetylCoA_CT_beta"/>
    <property type="match status" value="1"/>
</dbReference>
<evidence type="ECO:0000256" key="3">
    <source>
        <dbReference type="ARBA" id="ARBA00023160"/>
    </source>
</evidence>
<evidence type="ECO:0000256" key="1">
    <source>
        <dbReference type="ARBA" id="ARBA00022679"/>
    </source>
</evidence>
<dbReference type="GO" id="GO:0003989">
    <property type="term" value="F:acetyl-CoA carboxylase activity"/>
    <property type="evidence" value="ECO:0007669"/>
    <property type="project" value="InterPro"/>
</dbReference>
<evidence type="ECO:0000313" key="7">
    <source>
        <dbReference type="Proteomes" id="UP000001296"/>
    </source>
</evidence>